<dbReference type="PANTHER" id="PTHR33052">
    <property type="entry name" value="DUF4228 DOMAIN PROTEIN-RELATED"/>
    <property type="match status" value="1"/>
</dbReference>
<protein>
    <submittedName>
        <fullName evidence="1">Uncharacterized protein</fullName>
    </submittedName>
</protein>
<name>A0AAN9EKE4_CROPI</name>
<dbReference type="EMBL" id="JAYWIO010000006">
    <property type="protein sequence ID" value="KAK7257911.1"/>
    <property type="molecule type" value="Genomic_DNA"/>
</dbReference>
<reference evidence="1 2" key="1">
    <citation type="submission" date="2024-01" db="EMBL/GenBank/DDBJ databases">
        <title>The genomes of 5 underutilized Papilionoideae crops provide insights into root nodulation and disease resistanc.</title>
        <authorList>
            <person name="Yuan L."/>
        </authorList>
    </citation>
    <scope>NUCLEOTIDE SEQUENCE [LARGE SCALE GENOMIC DNA]</scope>
    <source>
        <strain evidence="1">ZHUSHIDOU_FW_LH</strain>
        <tissue evidence="1">Leaf</tissue>
    </source>
</reference>
<organism evidence="1 2">
    <name type="scientific">Crotalaria pallida</name>
    <name type="common">Smooth rattlebox</name>
    <name type="synonym">Crotalaria striata</name>
    <dbReference type="NCBI Taxonomy" id="3830"/>
    <lineage>
        <taxon>Eukaryota</taxon>
        <taxon>Viridiplantae</taxon>
        <taxon>Streptophyta</taxon>
        <taxon>Embryophyta</taxon>
        <taxon>Tracheophyta</taxon>
        <taxon>Spermatophyta</taxon>
        <taxon>Magnoliopsida</taxon>
        <taxon>eudicotyledons</taxon>
        <taxon>Gunneridae</taxon>
        <taxon>Pentapetalae</taxon>
        <taxon>rosids</taxon>
        <taxon>fabids</taxon>
        <taxon>Fabales</taxon>
        <taxon>Fabaceae</taxon>
        <taxon>Papilionoideae</taxon>
        <taxon>50 kb inversion clade</taxon>
        <taxon>genistoids sensu lato</taxon>
        <taxon>core genistoids</taxon>
        <taxon>Crotalarieae</taxon>
        <taxon>Crotalaria</taxon>
    </lineage>
</organism>
<dbReference type="InterPro" id="IPR025322">
    <property type="entry name" value="PADRE_dom"/>
</dbReference>
<dbReference type="Pfam" id="PF14009">
    <property type="entry name" value="PADRE"/>
    <property type="match status" value="1"/>
</dbReference>
<dbReference type="Proteomes" id="UP001372338">
    <property type="component" value="Unassembled WGS sequence"/>
</dbReference>
<comment type="caution">
    <text evidence="1">The sequence shown here is derived from an EMBL/GenBank/DDBJ whole genome shotgun (WGS) entry which is preliminary data.</text>
</comment>
<evidence type="ECO:0000313" key="1">
    <source>
        <dbReference type="EMBL" id="KAK7257911.1"/>
    </source>
</evidence>
<keyword evidence="2" id="KW-1185">Reference proteome</keyword>
<sequence>MGICASSQFASKGEKLSWQSKVNIVHLDGKLQQLKEPTKAWVVLSQNPDCFICSSESMYVGSPMHPLAPNQELQLGHIYFLVPRSKSRTPLSIEDLCALTIKADAALAHSKAAYPILKSSSSSVSKRNIQIHPIHSH</sequence>
<proteinExistence type="predicted"/>
<accession>A0AAN9EKE4</accession>
<dbReference type="AlphaFoldDB" id="A0AAN9EKE4"/>
<evidence type="ECO:0000313" key="2">
    <source>
        <dbReference type="Proteomes" id="UP001372338"/>
    </source>
</evidence>
<gene>
    <name evidence="1" type="ORF">RIF29_32232</name>
</gene>